<dbReference type="PANTHER" id="PTHR22767">
    <property type="entry name" value="N-TERMINAL ACETYLTRANSFERASE-RELATED"/>
    <property type="match status" value="1"/>
</dbReference>
<dbReference type="PROSITE" id="PS01190">
    <property type="entry name" value="RIBOSOMAL_L36E"/>
    <property type="match status" value="1"/>
</dbReference>
<dbReference type="GeneID" id="81624878"/>
<feature type="compositionally biased region" description="Polar residues" evidence="6">
    <location>
        <begin position="1013"/>
        <end position="1029"/>
    </location>
</feature>
<evidence type="ECO:0000256" key="6">
    <source>
        <dbReference type="SAM" id="MobiDB-lite"/>
    </source>
</evidence>
<evidence type="ECO:0000313" key="7">
    <source>
        <dbReference type="EMBL" id="KAJ5485039.1"/>
    </source>
</evidence>
<dbReference type="Proteomes" id="UP001148312">
    <property type="component" value="Unassembled WGS sequence"/>
</dbReference>
<evidence type="ECO:0000256" key="5">
    <source>
        <dbReference type="RuleBase" id="RU000665"/>
    </source>
</evidence>
<dbReference type="InterPro" id="IPR019183">
    <property type="entry name" value="NAA25_NatB_aux_su"/>
</dbReference>
<dbReference type="GO" id="GO:0005840">
    <property type="term" value="C:ribosome"/>
    <property type="evidence" value="ECO:0007669"/>
    <property type="project" value="UniProtKB-KW"/>
</dbReference>
<keyword evidence="8" id="KW-1185">Reference proteome</keyword>
<comment type="similarity">
    <text evidence="1">Belongs to the MDM20/NAA25 family.</text>
</comment>
<sequence length="1099" mass="123482">MAPISDAVFLRRNNQIQDAIDGQNLKQALQLIEKRMKKGEDTRFLKAWKAHVLWRHADEAHHKRGITETLELCNAEPPTTDIDTLDILFRTLQKLDGHEATRSNMWERAAKVKPQDLEIQGRWFTYAFESNDWKSAQKAAMSLQKNFPRDRKYYFWAIFLSHLIATDERSSEADRKLFGTLAYRMISKAAADVPQKVSRTLKPTLMAQELSPPRAIQTSEELRLLIKIYETQGRSSEVVKILDSDNLGLKSRIVQNDNAFLGFKAANLIAAQMWEEGVAFVKGLYGVSDNQERLKALREIDDWSIWNLLVTATKNAKDSGIISDSVKFAETFSRTMPKSRNAALARLDIISHGIQTGEASADSLLSASREYIDNHIHKLYAFNDIRRVIGPNKDHLSTLLDYINKHHAGVEKTNVPAINALKLEYCLNISGSDNPSSELMESFAVRCLEMYDKAFKDGQIKKDPTKEASSTIESQPIDDLCILAAMCLLQPTEERETGSKVSKTSLIRAAAILDRLCRDSPHNYEALLLLVRIYLLLGAGSLALSTFSKLSVKQIQFDSVAHILLTRLSTIHPHSAPPVEGAEYKDFDPLSAYVQGLNFFRTSEVNTMRYRTAGLDEGAYVNTEEIIELRRRLSNSFNRRLYALEVRRTQRLAGGDSMGRCDELARDDSPFVDSRKFGAFMSCEFVDKPPFEERIRLGPLPKTNWLASARITDRLFSVLKGISLQRTLTAETELPSLEMLSVSDADDDQTLAEKESCLIHTEMLKVALFMAGSKPITLHQVEGALGEAEKYLKAKKTELTADEKASSPLLSSTALYIGSETPIGPAWDYLHKSYTILETTKALWQLVTLAGKRGGKSAKLPKESLERVSALVPEIYDLVRSNARALKQRVSASGVLSSLIDLVIQGDQSAETQKSAHHILEATLDSSRIELFCGALMESWEEALDGLLLFRLRTNARAKTRSVRLPEALRVFHTSSFIPLSRQLRQSPKTPTVAMAQERTGIVVGTNKGHKTTPLNTPKNKISRTKGQSSRRTAFVREIAREVVGLAPYERRVIELLRNAQDKRARKLAKKRLGTFTRGKRKVEDMQKVIAEARRTQAH</sequence>
<dbReference type="InterPro" id="IPR000509">
    <property type="entry name" value="Ribosomal_eL36"/>
</dbReference>
<evidence type="ECO:0000256" key="1">
    <source>
        <dbReference type="ARBA" id="ARBA00006298"/>
    </source>
</evidence>
<dbReference type="RefSeq" id="XP_056789823.1">
    <property type="nucleotide sequence ID" value="XM_056934629.1"/>
</dbReference>
<keyword evidence="4 5" id="KW-0687">Ribonucleoprotein</keyword>
<protein>
    <recommendedName>
        <fullName evidence="5">60S ribosomal protein L36</fullName>
    </recommendedName>
</protein>
<dbReference type="GO" id="GO:0031416">
    <property type="term" value="C:NatB complex"/>
    <property type="evidence" value="ECO:0007669"/>
    <property type="project" value="TreeGrafter"/>
</dbReference>
<dbReference type="AlphaFoldDB" id="A0A9X0BUC9"/>
<dbReference type="FunFam" id="1.10.10.1760:FF:000003">
    <property type="entry name" value="60S ribosomal protein L36"/>
    <property type="match status" value="1"/>
</dbReference>
<keyword evidence="3 5" id="KW-0689">Ribosomal protein</keyword>
<gene>
    <name evidence="7" type="ORF">N7539_005027</name>
</gene>
<dbReference type="GO" id="GO:0006412">
    <property type="term" value="P:translation"/>
    <property type="evidence" value="ECO:0007669"/>
    <property type="project" value="InterPro"/>
</dbReference>
<organism evidence="7 8">
    <name type="scientific">Penicillium diatomitis</name>
    <dbReference type="NCBI Taxonomy" id="2819901"/>
    <lineage>
        <taxon>Eukaryota</taxon>
        <taxon>Fungi</taxon>
        <taxon>Dikarya</taxon>
        <taxon>Ascomycota</taxon>
        <taxon>Pezizomycotina</taxon>
        <taxon>Eurotiomycetes</taxon>
        <taxon>Eurotiomycetidae</taxon>
        <taxon>Eurotiales</taxon>
        <taxon>Aspergillaceae</taxon>
        <taxon>Penicillium</taxon>
    </lineage>
</organism>
<dbReference type="Pfam" id="PF09797">
    <property type="entry name" value="NatB_MDM20"/>
    <property type="match status" value="1"/>
</dbReference>
<dbReference type="Gene3D" id="1.10.10.1760">
    <property type="entry name" value="60S ribosomal protein L36"/>
    <property type="match status" value="1"/>
</dbReference>
<comment type="caution">
    <text evidence="7">The sequence shown here is derived from an EMBL/GenBank/DDBJ whole genome shotgun (WGS) entry which is preliminary data.</text>
</comment>
<dbReference type="GO" id="GO:1990904">
    <property type="term" value="C:ribonucleoprotein complex"/>
    <property type="evidence" value="ECO:0007669"/>
    <property type="project" value="UniProtKB-KW"/>
</dbReference>
<comment type="similarity">
    <text evidence="2 5">Belongs to the eukaryotic ribosomal protein eL36 family.</text>
</comment>
<evidence type="ECO:0000256" key="2">
    <source>
        <dbReference type="ARBA" id="ARBA00006509"/>
    </source>
</evidence>
<reference evidence="7" key="1">
    <citation type="submission" date="2022-12" db="EMBL/GenBank/DDBJ databases">
        <authorList>
            <person name="Petersen C."/>
        </authorList>
    </citation>
    <scope>NUCLEOTIDE SEQUENCE</scope>
    <source>
        <strain evidence="7">IBT 30728</strain>
    </source>
</reference>
<proteinExistence type="inferred from homology"/>
<dbReference type="GO" id="GO:0003735">
    <property type="term" value="F:structural constituent of ribosome"/>
    <property type="evidence" value="ECO:0007669"/>
    <property type="project" value="InterPro"/>
</dbReference>
<accession>A0A9X0BUC9</accession>
<dbReference type="PANTHER" id="PTHR22767:SF3">
    <property type="entry name" value="N-ALPHA-ACETYLTRANSFERASE 25, NATB AUXILIARY SUBUNIT"/>
    <property type="match status" value="1"/>
</dbReference>
<dbReference type="EMBL" id="JAPWDQ010000005">
    <property type="protein sequence ID" value="KAJ5485039.1"/>
    <property type="molecule type" value="Genomic_DNA"/>
</dbReference>
<evidence type="ECO:0000313" key="8">
    <source>
        <dbReference type="Proteomes" id="UP001148312"/>
    </source>
</evidence>
<dbReference type="Pfam" id="PF01158">
    <property type="entry name" value="Ribosomal_L36e"/>
    <property type="match status" value="1"/>
</dbReference>
<evidence type="ECO:0000256" key="4">
    <source>
        <dbReference type="ARBA" id="ARBA00023274"/>
    </source>
</evidence>
<name>A0A9X0BUC9_9EURO</name>
<reference evidence="7" key="2">
    <citation type="journal article" date="2023" name="IMA Fungus">
        <title>Comparative genomic study of the Penicillium genus elucidates a diverse pangenome and 15 lateral gene transfer events.</title>
        <authorList>
            <person name="Petersen C."/>
            <person name="Sorensen T."/>
            <person name="Nielsen M.R."/>
            <person name="Sondergaard T.E."/>
            <person name="Sorensen J.L."/>
            <person name="Fitzpatrick D.A."/>
            <person name="Frisvad J.C."/>
            <person name="Nielsen K.L."/>
        </authorList>
    </citation>
    <scope>NUCLEOTIDE SEQUENCE</scope>
    <source>
        <strain evidence="7">IBT 30728</strain>
    </source>
</reference>
<feature type="region of interest" description="Disordered" evidence="6">
    <location>
        <begin position="1006"/>
        <end position="1029"/>
    </location>
</feature>
<evidence type="ECO:0000256" key="3">
    <source>
        <dbReference type="ARBA" id="ARBA00022980"/>
    </source>
</evidence>
<dbReference type="InterPro" id="IPR038097">
    <property type="entry name" value="Ribosomal_eL36_sf"/>
</dbReference>